<evidence type="ECO:0000313" key="3">
    <source>
        <dbReference type="Proteomes" id="UP000254924"/>
    </source>
</evidence>
<accession>A0A380KEG3</accession>
<name>A0A380KEG3_9STRE</name>
<feature type="transmembrane region" description="Helical" evidence="1">
    <location>
        <begin position="342"/>
        <end position="357"/>
    </location>
</feature>
<reference evidence="2 3" key="1">
    <citation type="submission" date="2018-06" db="EMBL/GenBank/DDBJ databases">
        <authorList>
            <consortium name="Pathogen Informatics"/>
            <person name="Doyle S."/>
        </authorList>
    </citation>
    <scope>NUCLEOTIDE SEQUENCE [LARGE SCALE GENOMIC DNA]</scope>
    <source>
        <strain evidence="2 3">NCTC12224</strain>
    </source>
</reference>
<feature type="transmembrane region" description="Helical" evidence="1">
    <location>
        <begin position="225"/>
        <end position="245"/>
    </location>
</feature>
<keyword evidence="1" id="KW-0472">Membrane</keyword>
<organism evidence="2 3">
    <name type="scientific">Streptococcus hyointestinalis</name>
    <dbReference type="NCBI Taxonomy" id="1337"/>
    <lineage>
        <taxon>Bacteria</taxon>
        <taxon>Bacillati</taxon>
        <taxon>Bacillota</taxon>
        <taxon>Bacilli</taxon>
        <taxon>Lactobacillales</taxon>
        <taxon>Streptococcaceae</taxon>
        <taxon>Streptococcus</taxon>
    </lineage>
</organism>
<feature type="transmembrane region" description="Helical" evidence="1">
    <location>
        <begin position="148"/>
        <end position="168"/>
    </location>
</feature>
<keyword evidence="1" id="KW-1133">Transmembrane helix</keyword>
<gene>
    <name evidence="2" type="primary">wzy</name>
    <name evidence="2" type="ORF">NCTC12224_02377</name>
</gene>
<feature type="transmembrane region" description="Helical" evidence="1">
    <location>
        <begin position="41"/>
        <end position="59"/>
    </location>
</feature>
<evidence type="ECO:0000256" key="1">
    <source>
        <dbReference type="SAM" id="Phobius"/>
    </source>
</evidence>
<feature type="transmembrane region" description="Helical" evidence="1">
    <location>
        <begin position="65"/>
        <end position="88"/>
    </location>
</feature>
<feature type="transmembrane region" description="Helical" evidence="1">
    <location>
        <begin position="318"/>
        <end position="337"/>
    </location>
</feature>
<dbReference type="Proteomes" id="UP000254924">
    <property type="component" value="Unassembled WGS sequence"/>
</dbReference>
<feature type="transmembrane region" description="Helical" evidence="1">
    <location>
        <begin position="109"/>
        <end position="128"/>
    </location>
</feature>
<proteinExistence type="predicted"/>
<keyword evidence="3" id="KW-1185">Reference proteome</keyword>
<evidence type="ECO:0000313" key="2">
    <source>
        <dbReference type="EMBL" id="SUN63308.1"/>
    </source>
</evidence>
<dbReference type="EMBL" id="UHFN01000007">
    <property type="protein sequence ID" value="SUN63308.1"/>
    <property type="molecule type" value="Genomic_DNA"/>
</dbReference>
<dbReference type="AlphaFoldDB" id="A0A380KEG3"/>
<protein>
    <submittedName>
        <fullName evidence="2">Oligosaccharide repeat unit polymerase Wzy</fullName>
    </submittedName>
</protein>
<feature type="transmembrane region" description="Helical" evidence="1">
    <location>
        <begin position="13"/>
        <end position="34"/>
    </location>
</feature>
<sequence>MKIKIDRSSLNDWLVYCGVFLYIVVSILTTTFFSKYIPGSFVHLISILSIFLISLHNIIVRKIDFSVFGAAFTLGIMSLLIYFSIGSFQNYIYSLIIIFLLKDFDFEKLVKFILPVIISIFIFIILSSKLGIIQDYIEISATRIRHYLGFRYSLFSSTIMLNIVALYVYSKKEQVTYKSLLALTIAVLWIFLQTNSRLTVLSSMALILLAILLKRFPKLLTRIRYLLIFLIPSYIFAAVASYIVAGKYTSAGSGLRAVDNFLGGRIYLASKSLYTYGFSWLGKNIQWVGNGLNADGQRSTMSYLYVDNMYIQVLQKYGLLYLIIFVTLLTIALFILYRKKQYLLFLILSILAVHAMIDDLTFNLYYNFFLVLLSLPFATNSTKFEKETINQL</sequence>
<dbReference type="OrthoDB" id="2208602at2"/>
<feature type="transmembrane region" description="Helical" evidence="1">
    <location>
        <begin position="198"/>
        <end position="213"/>
    </location>
</feature>
<keyword evidence="1" id="KW-0812">Transmembrane</keyword>